<evidence type="ECO:0000259" key="2">
    <source>
        <dbReference type="Pfam" id="PF07727"/>
    </source>
</evidence>
<feature type="compositionally biased region" description="Polar residues" evidence="1">
    <location>
        <begin position="1367"/>
        <end position="1378"/>
    </location>
</feature>
<keyword evidence="4" id="KW-1185">Reference proteome</keyword>
<feature type="domain" description="Reverse transcriptase Ty1/copia-type" evidence="2">
    <location>
        <begin position="185"/>
        <end position="262"/>
    </location>
</feature>
<dbReference type="EMBL" id="BQNB010020036">
    <property type="protein sequence ID" value="GJT91631.1"/>
    <property type="molecule type" value="Genomic_DNA"/>
</dbReference>
<comment type="caution">
    <text evidence="3">The sequence shown here is derived from an EMBL/GenBank/DDBJ whole genome shotgun (WGS) entry which is preliminary data.</text>
</comment>
<dbReference type="CDD" id="cd09272">
    <property type="entry name" value="RNase_HI_RT_Ty1"/>
    <property type="match status" value="1"/>
</dbReference>
<dbReference type="PANTHER" id="PTHR11439">
    <property type="entry name" value="GAG-POL-RELATED RETROTRANSPOSON"/>
    <property type="match status" value="1"/>
</dbReference>
<feature type="region of interest" description="Disordered" evidence="1">
    <location>
        <begin position="808"/>
        <end position="849"/>
    </location>
</feature>
<evidence type="ECO:0000313" key="3">
    <source>
        <dbReference type="EMBL" id="GJT91631.1"/>
    </source>
</evidence>
<protein>
    <submittedName>
        <fullName evidence="3">Retrovirus-related pol polyprotein from transposon TNT 1-94</fullName>
    </submittedName>
</protein>
<feature type="compositionally biased region" description="Basic and acidic residues" evidence="1">
    <location>
        <begin position="862"/>
        <end position="874"/>
    </location>
</feature>
<dbReference type="InterPro" id="IPR043502">
    <property type="entry name" value="DNA/RNA_pol_sf"/>
</dbReference>
<evidence type="ECO:0000256" key="1">
    <source>
        <dbReference type="SAM" id="MobiDB-lite"/>
    </source>
</evidence>
<feature type="region of interest" description="Disordered" evidence="1">
    <location>
        <begin position="862"/>
        <end position="995"/>
    </location>
</feature>
<feature type="compositionally biased region" description="Basic and acidic residues" evidence="1">
    <location>
        <begin position="814"/>
        <end position="829"/>
    </location>
</feature>
<feature type="compositionally biased region" description="Acidic residues" evidence="1">
    <location>
        <begin position="912"/>
        <end position="939"/>
    </location>
</feature>
<reference evidence="3" key="1">
    <citation type="journal article" date="2022" name="Int. J. Mol. Sci.">
        <title>Draft Genome of Tanacetum Coccineum: Genomic Comparison of Closely Related Tanacetum-Family Plants.</title>
        <authorList>
            <person name="Yamashiro T."/>
            <person name="Shiraishi A."/>
            <person name="Nakayama K."/>
            <person name="Satake H."/>
        </authorList>
    </citation>
    <scope>NUCLEOTIDE SEQUENCE</scope>
</reference>
<feature type="compositionally biased region" description="Acidic residues" evidence="1">
    <location>
        <begin position="959"/>
        <end position="982"/>
    </location>
</feature>
<feature type="compositionally biased region" description="Basic and acidic residues" evidence="1">
    <location>
        <begin position="63"/>
        <end position="74"/>
    </location>
</feature>
<reference evidence="3" key="2">
    <citation type="submission" date="2022-01" db="EMBL/GenBank/DDBJ databases">
        <authorList>
            <person name="Yamashiro T."/>
            <person name="Shiraishi A."/>
            <person name="Satake H."/>
            <person name="Nakayama K."/>
        </authorList>
    </citation>
    <scope>NUCLEOTIDE SEQUENCE</scope>
</reference>
<gene>
    <name evidence="3" type="ORF">Tco_1080476</name>
</gene>
<name>A0ABQ5HVW4_9ASTR</name>
<feature type="compositionally biased region" description="Basic and acidic residues" evidence="1">
    <location>
        <begin position="1327"/>
        <end position="1342"/>
    </location>
</feature>
<dbReference type="Proteomes" id="UP001151760">
    <property type="component" value="Unassembled WGS sequence"/>
</dbReference>
<evidence type="ECO:0000313" key="4">
    <source>
        <dbReference type="Proteomes" id="UP001151760"/>
    </source>
</evidence>
<feature type="region of interest" description="Disordered" evidence="1">
    <location>
        <begin position="60"/>
        <end position="90"/>
    </location>
</feature>
<dbReference type="Pfam" id="PF07727">
    <property type="entry name" value="RVT_2"/>
    <property type="match status" value="1"/>
</dbReference>
<feature type="compositionally biased region" description="Polar residues" evidence="1">
    <location>
        <begin position="77"/>
        <end position="90"/>
    </location>
</feature>
<proteinExistence type="predicted"/>
<accession>A0ABQ5HVW4</accession>
<organism evidence="3 4">
    <name type="scientific">Tanacetum coccineum</name>
    <dbReference type="NCBI Taxonomy" id="301880"/>
    <lineage>
        <taxon>Eukaryota</taxon>
        <taxon>Viridiplantae</taxon>
        <taxon>Streptophyta</taxon>
        <taxon>Embryophyta</taxon>
        <taxon>Tracheophyta</taxon>
        <taxon>Spermatophyta</taxon>
        <taxon>Magnoliopsida</taxon>
        <taxon>eudicotyledons</taxon>
        <taxon>Gunneridae</taxon>
        <taxon>Pentapetalae</taxon>
        <taxon>asterids</taxon>
        <taxon>campanulids</taxon>
        <taxon>Asterales</taxon>
        <taxon>Asteraceae</taxon>
        <taxon>Asteroideae</taxon>
        <taxon>Anthemideae</taxon>
        <taxon>Anthemidinae</taxon>
        <taxon>Tanacetum</taxon>
    </lineage>
</organism>
<sequence>MFDEYFNHLPIVVSPVQEAAAPRAEVLTDSLVSTSIDQDAPSISIPTSQEHEQSPIISQGFEESPKTPTFHDDPLNESPNEDSTSHGSSLNVRQLHTPLEYLGRWTKDHPIANVIGDPSCSVSTRKKLHTNAMWCYFDAFLTSIEPKNFKQEMTELLWIDAMQEEIHEFERLKVWELVPCPDNIQEEGIDFEQSFAPVARIEAIRIFVANAAHKNMMIYQIDVKTDFLNGELKEEVYVSQPEGFVDQDNPSHVYKLKKALYGAVDLTLFTRHAGNNILMVQIYVDDIIFASSNTAMCDEFANQITTKFKMSMMGLYSTDSIDTPMIENKKLDEDLQGIPVDATLYHGMIRSLMYLTANRPDLNYVVYLCARYQAKPTEKHLQAVKRIFRYLNGTINIGLWYSKDIDMSLTAYSDVDHAGCQDTRRSTSGSAQFLGDKLVSWSSKKQKSTAISSTEAEYIALSGTKHIDIRYHFIKEQVENGIVELYFVRTEYQLADIFTKPLPRERFNFLIDKLGMRSMSPETLKRLAEETDEIPRGLKPKEETFQVVLDALALTPCYPAFLIIADVPEVYMHQFWNCIYKHDDFYRFKIDKKKQFKLTLEVFRDIFQICPRVPSRDFDALPSEEDTISFLRDLGHTGVINSLNDVVINQMHQPWRTFTTIINRSLSGKTRGLDKLRLSRAQILWGMYHHKNVDYVELLWEDFTYQIDNKVYKKQEKMYYPRFTKVIIHHFLIQEKSLSWRNIIGMHTSKDDYLINTLRFVSRREASQIYGAFIPECLTSLEMKESKAYKTYLGYATGEVPPKVARKFKKASPSKKESELVHGDEEPVKKGKRLKTPAKKSASKPTTGIELLSALSKKAQMKEARMKSLRDFHKTHPCGSGTVVEKPPSVEKITPTVTSEGTGDKPGVPDVTNDDSSESEYESWGNDEDDNNNEQELSDESSKQENESEEQELDSKQDEESDDDDQEQEDFDQENESEDDEMKSDKEQGMDDITDQFNDDADARLEEPTKTATGIIQGNGNDAEITEAQQGNENLETTHEQVVEDAHVTISTVSKKTEVPVTSSSCSSDLASKFLKFSDIPQTDAEIVSPLYVHVHHEVLRTQAPTLLTIPVSVIPESSSVFTNIPQPSYTFTPTPIQATPTPLPTIESINPLSNLPDFSSVFQFNNRIKALEKEVVDIKKDPLHTQVTSLVDSHLDTRLGETRQEFMNFLSESLTARIKEQLITESRDEVTLAKVSSQPQFTYEAASTLTEFELKKILLDKMEKSESYLTAPEHRDCYDGLKKSYTLDKDFFYSYDVYSLKHSRKDKDKDEDPSTGSDRGLKKRNLSKDAEPTTEPKKKDSTYGSSKGIKSQRKSSKPTDPDWNIGKTTQEGPTQNWLMTLAASTSTDKSLKDFDELMSTPIDFSGYILNGLKIENLTQEVLLGPAFRLLKGTRSSYAELEFDFEECYKALSKKLDWENPKVPFEFFINNDLKYLQGGILTMTYTTSTSKTKAAQYDLLCIKDMVLNIRSPIKVAYDKYALWGISHWRKQCKSFYAFARGMQSRGDVYSTKRILAVAHVSVMRKHGYEYLEDIIVRRADNALYRFKEGDFPRLWINDIEDMLLLVVQNWLTNLSGDDVADFAIALRMFTRNFSDVSYRLLSIARIHNQNIDIEVTCRRKRWSNLEKRKRAHFMIKDINKLLKERRMMRSLEKFMGGRLYGTDLGLLQRTI</sequence>
<dbReference type="SUPFAM" id="SSF56672">
    <property type="entry name" value="DNA/RNA polymerases"/>
    <property type="match status" value="1"/>
</dbReference>
<feature type="compositionally biased region" description="Basic residues" evidence="1">
    <location>
        <begin position="830"/>
        <end position="842"/>
    </location>
</feature>
<feature type="region of interest" description="Disordered" evidence="1">
    <location>
        <begin position="1304"/>
        <end position="1378"/>
    </location>
</feature>
<dbReference type="InterPro" id="IPR013103">
    <property type="entry name" value="RVT_2"/>
</dbReference>
<dbReference type="PANTHER" id="PTHR11439:SF483">
    <property type="entry name" value="PEPTIDE SYNTHASE GLIP-LIKE, PUTATIVE (AFU_ORTHOLOGUE AFUA_3G12920)-RELATED"/>
    <property type="match status" value="1"/>
</dbReference>